<dbReference type="InterPro" id="IPR012337">
    <property type="entry name" value="RNaseH-like_sf"/>
</dbReference>
<dbReference type="InterPro" id="IPR002782">
    <property type="entry name" value="Mut7-C_RNAse_dom"/>
</dbReference>
<feature type="compositionally biased region" description="Basic and acidic residues" evidence="1">
    <location>
        <begin position="44"/>
        <end position="54"/>
    </location>
</feature>
<dbReference type="InterPro" id="IPR002562">
    <property type="entry name" value="3'-5'_exonuclease_dom"/>
</dbReference>
<evidence type="ECO:0000256" key="1">
    <source>
        <dbReference type="SAM" id="MobiDB-lite"/>
    </source>
</evidence>
<proteinExistence type="predicted"/>
<dbReference type="GO" id="GO:0006139">
    <property type="term" value="P:nucleobase-containing compound metabolic process"/>
    <property type="evidence" value="ECO:0007669"/>
    <property type="project" value="InterPro"/>
</dbReference>
<dbReference type="SUPFAM" id="SSF53098">
    <property type="entry name" value="Ribonuclease H-like"/>
    <property type="match status" value="1"/>
</dbReference>
<feature type="region of interest" description="Disordered" evidence="1">
    <location>
        <begin position="548"/>
        <end position="573"/>
    </location>
</feature>
<protein>
    <submittedName>
        <fullName evidence="4">3'-5' exonuclease domain-containing protein</fullName>
    </submittedName>
</protein>
<dbReference type="Pfam" id="PF01927">
    <property type="entry name" value="Mut7-C"/>
    <property type="match status" value="1"/>
</dbReference>
<evidence type="ECO:0000313" key="3">
    <source>
        <dbReference type="Proteomes" id="UP000036681"/>
    </source>
</evidence>
<dbReference type="Proteomes" id="UP000036681">
    <property type="component" value="Unplaced"/>
</dbReference>
<dbReference type="AlphaFoldDB" id="A0A9J2PIK6"/>
<dbReference type="InterPro" id="IPR052408">
    <property type="entry name" value="Exonuclease_MUT-7-like"/>
</dbReference>
<name>A0A9J2PIK6_ASCLU</name>
<dbReference type="Gene3D" id="3.30.420.10">
    <property type="entry name" value="Ribonuclease H-like superfamily/Ribonuclease H"/>
    <property type="match status" value="1"/>
</dbReference>
<feature type="region of interest" description="Disordered" evidence="1">
    <location>
        <begin position="1"/>
        <end position="62"/>
    </location>
</feature>
<dbReference type="GO" id="GO:0003676">
    <property type="term" value="F:nucleic acid binding"/>
    <property type="evidence" value="ECO:0007669"/>
    <property type="project" value="InterPro"/>
</dbReference>
<keyword evidence="3" id="KW-1185">Reference proteome</keyword>
<accession>A0A9J2PIK6</accession>
<dbReference type="PANTHER" id="PTHR47765:SF2">
    <property type="entry name" value="EXONUCLEASE MUT-7 HOMOLOG"/>
    <property type="match status" value="1"/>
</dbReference>
<dbReference type="WBParaSite" id="ALUE_0000915401-mRNA-1">
    <property type="protein sequence ID" value="ALUE_0000915401-mRNA-1"/>
    <property type="gene ID" value="ALUE_0000915401"/>
</dbReference>
<evidence type="ECO:0000313" key="4">
    <source>
        <dbReference type="WBParaSite" id="ALUE_0000915401-mRNA-1"/>
    </source>
</evidence>
<dbReference type="Pfam" id="PF01612">
    <property type="entry name" value="DNA_pol_A_exo1"/>
    <property type="match status" value="1"/>
</dbReference>
<feature type="compositionally biased region" description="Basic and acidic residues" evidence="1">
    <location>
        <begin position="14"/>
        <end position="25"/>
    </location>
</feature>
<dbReference type="InterPro" id="IPR036397">
    <property type="entry name" value="RNaseH_sf"/>
</dbReference>
<dbReference type="GO" id="GO:0008408">
    <property type="term" value="F:3'-5' exonuclease activity"/>
    <property type="evidence" value="ECO:0007669"/>
    <property type="project" value="InterPro"/>
</dbReference>
<organism evidence="3 4">
    <name type="scientific">Ascaris lumbricoides</name>
    <name type="common">Giant roundworm</name>
    <dbReference type="NCBI Taxonomy" id="6252"/>
    <lineage>
        <taxon>Eukaryota</taxon>
        <taxon>Metazoa</taxon>
        <taxon>Ecdysozoa</taxon>
        <taxon>Nematoda</taxon>
        <taxon>Chromadorea</taxon>
        <taxon>Rhabditida</taxon>
        <taxon>Spirurina</taxon>
        <taxon>Ascaridomorpha</taxon>
        <taxon>Ascaridoidea</taxon>
        <taxon>Ascarididae</taxon>
        <taxon>Ascaris</taxon>
    </lineage>
</organism>
<feature type="domain" description="3'-5' exonuclease" evidence="2">
    <location>
        <begin position="419"/>
        <end position="632"/>
    </location>
</feature>
<sequence>MAHSSSNGMPRMESVGDEKSGHEQPVDPSVPKTGDEVTAGSSRKSKEEKKEEFRPPPPPEPLATWRKVLKDVWIGESKDIKVELCEAILTNVFAVSNNPFEDILSLHKVCPDYSTQKSSTLAGFVVQYFAEWLSKCDRSELYDRCLTRQLKMEALETATAKHTIHLKTIASIYKLKVEEMMTPAFNAVKRLLELKNCRDAVNCAALFDLQQEIPVEQIVVPCLLQNGCSAVEAYLKDHKNLQIQLVKFFDGFVGMDDARMRERLKMLHESGLLSISQMKMQSKTLEKLVAKLISTYGLRGDEAAPNLTRCRQEGSLRYVVSKHFIERNMSEESYTDYVSHALKDDRHLQHYFVKYLYRIGEVDDAVRWVVHCGMDTNIPRSVKAILNQARIQSAQEKISRLRELRKDTAHVNLFDGHPVIMVDTIMALRQLIEVFKTSSIIGIDTEWKPMFLSTVEQVALLQVSIPSCSYLVDVVKLEDEVSEEEWIEFFKALFCTESSIKLGFDFANDMRVLRATFPFLESMQPDMKNVICIMKLATSLMSENSASLDLPTGEAHGSDSNENTTDESPSDEQQLHFKLTDLCYRILGEPLDKREQIGNWAMRPLRPEQMKYAAMDAYCLIKIYDRMKARATEEFGMNWQTHLEKSDVIQVKPKQPKKGKKKATRVDDNELQQMMERVNAAIDESTANGQRPSNVKVIVDSMMFGLGKHLRRCGIDTILAETRDSLVECAKKERERYILTSGKAYDELLRNRALCGSNRILCVPAVQTMNAIEQIEYVLKRFHIKLNKEDIFSRCMLCNAQSFVIGPAPVLEAMYQANVVALLPFNEQPYNADKYNQKILEVNADDYSGYGCSLTINEDDKSWATARCYNGILDVRNCLVFASNRDAPSVVQIEKVPLPVLEKEGRFFYVCGQCGKVYWDGCHIVNYNTFAEPLFANETTEETVVVCDEITMN</sequence>
<reference evidence="4" key="1">
    <citation type="submission" date="2023-03" db="UniProtKB">
        <authorList>
            <consortium name="WormBaseParasite"/>
        </authorList>
    </citation>
    <scope>IDENTIFICATION</scope>
</reference>
<dbReference type="PANTHER" id="PTHR47765">
    <property type="entry name" value="3'-5' EXONUCLEASE DOMAIN-CONTAINING PROTEIN"/>
    <property type="match status" value="1"/>
</dbReference>
<dbReference type="SMART" id="SM00474">
    <property type="entry name" value="35EXOc"/>
    <property type="match status" value="1"/>
</dbReference>
<evidence type="ECO:0000259" key="2">
    <source>
        <dbReference type="SMART" id="SM00474"/>
    </source>
</evidence>